<evidence type="ECO:0000313" key="6">
    <source>
        <dbReference type="Proteomes" id="UP000186868"/>
    </source>
</evidence>
<dbReference type="Proteomes" id="UP000186868">
    <property type="component" value="Unassembled WGS sequence"/>
</dbReference>
<name>A0A1U7HLL8_9CYAN</name>
<dbReference type="Pfam" id="PF00534">
    <property type="entry name" value="Glycos_transf_1"/>
    <property type="match status" value="1"/>
</dbReference>
<evidence type="ECO:0000256" key="1">
    <source>
        <dbReference type="ARBA" id="ARBA00009481"/>
    </source>
</evidence>
<protein>
    <submittedName>
        <fullName evidence="5">Colanic acid biosynthesis glycosyltransferase WcaL</fullName>
    </submittedName>
</protein>
<dbReference type="RefSeq" id="WP_073598949.1">
    <property type="nucleotide sequence ID" value="NZ_MRCB01000006.1"/>
</dbReference>
<dbReference type="InterPro" id="IPR001296">
    <property type="entry name" value="Glyco_trans_1"/>
</dbReference>
<feature type="domain" description="Glycosyl transferase family 1" evidence="4">
    <location>
        <begin position="216"/>
        <end position="384"/>
    </location>
</feature>
<accession>A0A1U7HLL8</accession>
<reference evidence="5 6" key="1">
    <citation type="submission" date="2016-11" db="EMBL/GenBank/DDBJ databases">
        <title>Draft Genome Sequences of Nine Cyanobacterial Strains from Diverse Habitats.</title>
        <authorList>
            <person name="Zhu T."/>
            <person name="Hou S."/>
            <person name="Lu X."/>
            <person name="Hess W.R."/>
        </authorList>
    </citation>
    <scope>NUCLEOTIDE SEQUENCE [LARGE SCALE GENOMIC DNA]</scope>
    <source>
        <strain evidence="5 6">NIES-593</strain>
    </source>
</reference>
<comment type="caution">
    <text evidence="5">The sequence shown here is derived from an EMBL/GenBank/DDBJ whole genome shotgun (WGS) entry which is preliminary data.</text>
</comment>
<gene>
    <name evidence="5" type="ORF">NIES593_07255</name>
</gene>
<evidence type="ECO:0000313" key="5">
    <source>
        <dbReference type="EMBL" id="OKH24467.1"/>
    </source>
</evidence>
<keyword evidence="6" id="KW-1185">Reference proteome</keyword>
<proteinExistence type="inferred from homology"/>
<keyword evidence="3 5" id="KW-0808">Transferase</keyword>
<dbReference type="PANTHER" id="PTHR12526:SF640">
    <property type="entry name" value="COLANIC ACID BIOSYNTHESIS GLYCOSYLTRANSFERASE WCAL-RELATED"/>
    <property type="match status" value="1"/>
</dbReference>
<organism evidence="5 6">
    <name type="scientific">Hydrococcus rivularis NIES-593</name>
    <dbReference type="NCBI Taxonomy" id="1921803"/>
    <lineage>
        <taxon>Bacteria</taxon>
        <taxon>Bacillati</taxon>
        <taxon>Cyanobacteriota</taxon>
        <taxon>Cyanophyceae</taxon>
        <taxon>Pleurocapsales</taxon>
        <taxon>Hydrococcaceae</taxon>
        <taxon>Hydrococcus</taxon>
    </lineage>
</organism>
<evidence type="ECO:0000259" key="4">
    <source>
        <dbReference type="Pfam" id="PF00534"/>
    </source>
</evidence>
<evidence type="ECO:0000256" key="3">
    <source>
        <dbReference type="ARBA" id="ARBA00022679"/>
    </source>
</evidence>
<dbReference type="PANTHER" id="PTHR12526">
    <property type="entry name" value="GLYCOSYLTRANSFERASE"/>
    <property type="match status" value="1"/>
</dbReference>
<dbReference type="OrthoDB" id="73743at2"/>
<dbReference type="GO" id="GO:0016757">
    <property type="term" value="F:glycosyltransferase activity"/>
    <property type="evidence" value="ECO:0007669"/>
    <property type="project" value="UniProtKB-KW"/>
</dbReference>
<dbReference type="EMBL" id="MRCB01000006">
    <property type="protein sequence ID" value="OKH24467.1"/>
    <property type="molecule type" value="Genomic_DNA"/>
</dbReference>
<dbReference type="SUPFAM" id="SSF53756">
    <property type="entry name" value="UDP-Glycosyltransferase/glycogen phosphorylase"/>
    <property type="match status" value="1"/>
</dbReference>
<sequence length="424" mass="48475">MKIAFIVSHFPVLSETFILNQIVGLLDRGYEVDIYADQIGNNSKIHPEVEKYRLLERTYYLPQIPNNLWWRLFKGIGLLLANGDKDPRLFMRSLNFINYGKQAFSLYLLYTAIPLLKKTYDIIHCQFGTQSFRGMAFRVMNSPDSKLITAFRGYDLSEMLQRKGSRVYDELFKEGDCFLPNCDYLKQLVLKLGCSEQKVIVHRSGIDCRRFFFTPRHLPPDGRVRIVTIGRFVEKKGIEYGIRAFAKIAQANQNIEYNIIGDGALRQKLQQLIEALNVSEKVKLLGWKHQEECIKILNDSHILIAVSVTGKDGDREGIPNVLKEAMAMGLPVISTFHAGIPELVEDGISGFLVPECDVDATTEKLGYLIEHPEIWSEMGRAGRAHVEKYFDTHSLNNELVEIYQQLLSSQESQQLTQEYLVSQG</sequence>
<dbReference type="Gene3D" id="3.40.50.2000">
    <property type="entry name" value="Glycogen Phosphorylase B"/>
    <property type="match status" value="2"/>
</dbReference>
<dbReference type="STRING" id="1921803.NIES593_07255"/>
<dbReference type="AlphaFoldDB" id="A0A1U7HLL8"/>
<evidence type="ECO:0000256" key="2">
    <source>
        <dbReference type="ARBA" id="ARBA00022676"/>
    </source>
</evidence>
<comment type="similarity">
    <text evidence="1">Belongs to the glycosyltransferase group 1 family. Glycosyltransferase 4 subfamily.</text>
</comment>
<keyword evidence="2" id="KW-0328">Glycosyltransferase</keyword>